<dbReference type="InterPro" id="IPR009057">
    <property type="entry name" value="Homeodomain-like_sf"/>
</dbReference>
<evidence type="ECO:0000256" key="1">
    <source>
        <dbReference type="ARBA" id="ARBA00004123"/>
    </source>
</evidence>
<comment type="similarity">
    <text evidence="3">Belongs to the RAP1 family.</text>
</comment>
<dbReference type="Gene3D" id="1.10.10.60">
    <property type="entry name" value="Homeodomain-like"/>
    <property type="match status" value="1"/>
</dbReference>
<feature type="region of interest" description="Disordered" evidence="7">
    <location>
        <begin position="168"/>
        <end position="459"/>
    </location>
</feature>
<feature type="domain" description="BRCT" evidence="8">
    <location>
        <begin position="2"/>
        <end position="49"/>
    </location>
</feature>
<dbReference type="InterPro" id="IPR015010">
    <property type="entry name" value="TERF2IP_Myb"/>
</dbReference>
<dbReference type="InterPro" id="IPR036420">
    <property type="entry name" value="BRCT_dom_sf"/>
</dbReference>
<keyword evidence="4" id="KW-0158">Chromosome</keyword>
<dbReference type="AlphaFoldDB" id="A0AAD5QD71"/>
<keyword evidence="5" id="KW-0779">Telomere</keyword>
<feature type="compositionally biased region" description="Basic and acidic residues" evidence="7">
    <location>
        <begin position="350"/>
        <end position="363"/>
    </location>
</feature>
<keyword evidence="10" id="KW-1185">Reference proteome</keyword>
<dbReference type="Pfam" id="PF08914">
    <property type="entry name" value="Myb_Rap1"/>
    <property type="match status" value="1"/>
</dbReference>
<evidence type="ECO:0000256" key="6">
    <source>
        <dbReference type="ARBA" id="ARBA00023242"/>
    </source>
</evidence>
<evidence type="ECO:0000313" key="10">
    <source>
        <dbReference type="Proteomes" id="UP001209570"/>
    </source>
</evidence>
<dbReference type="SUPFAM" id="SSF46689">
    <property type="entry name" value="Homeodomain-like"/>
    <property type="match status" value="1"/>
</dbReference>
<evidence type="ECO:0000256" key="3">
    <source>
        <dbReference type="ARBA" id="ARBA00010467"/>
    </source>
</evidence>
<evidence type="ECO:0000259" key="8">
    <source>
        <dbReference type="PROSITE" id="PS50172"/>
    </source>
</evidence>
<comment type="caution">
    <text evidence="9">The sequence shown here is derived from an EMBL/GenBank/DDBJ whole genome shotgun (WGS) entry which is preliminary data.</text>
</comment>
<feature type="compositionally biased region" description="Low complexity" evidence="7">
    <location>
        <begin position="216"/>
        <end position="226"/>
    </location>
</feature>
<dbReference type="EMBL" id="JAKCXM010000001">
    <property type="protein sequence ID" value="KAJ0410183.1"/>
    <property type="molecule type" value="Genomic_DNA"/>
</dbReference>
<keyword evidence="6" id="KW-0539">Nucleus</keyword>
<feature type="compositionally biased region" description="Low complexity" evidence="7">
    <location>
        <begin position="299"/>
        <end position="324"/>
    </location>
</feature>
<dbReference type="PANTHER" id="PTHR16466">
    <property type="entry name" value="TELOMERE REPEAT-BINDING FACTOR 2-INTERACTING PROTEIN 1"/>
    <property type="match status" value="1"/>
</dbReference>
<dbReference type="PANTHER" id="PTHR16466:SF6">
    <property type="entry name" value="TELOMERIC REPEAT-BINDING FACTOR 2-INTERACTING PROTEIN 1"/>
    <property type="match status" value="1"/>
</dbReference>
<feature type="compositionally biased region" description="Polar residues" evidence="7">
    <location>
        <begin position="329"/>
        <end position="347"/>
    </location>
</feature>
<name>A0AAD5QD71_PYTIN</name>
<dbReference type="GO" id="GO:0010833">
    <property type="term" value="P:telomere maintenance via telomere lengthening"/>
    <property type="evidence" value="ECO:0007669"/>
    <property type="project" value="TreeGrafter"/>
</dbReference>
<gene>
    <name evidence="9" type="ORF">P43SY_002515</name>
</gene>
<dbReference type="CDD" id="cd11655">
    <property type="entry name" value="rap1_myb-like"/>
    <property type="match status" value="1"/>
</dbReference>
<dbReference type="GO" id="GO:0042162">
    <property type="term" value="F:telomeric DNA binding"/>
    <property type="evidence" value="ECO:0007669"/>
    <property type="project" value="TreeGrafter"/>
</dbReference>
<dbReference type="GO" id="GO:0031848">
    <property type="term" value="P:protection from non-homologous end joining at telomere"/>
    <property type="evidence" value="ECO:0007669"/>
    <property type="project" value="TreeGrafter"/>
</dbReference>
<accession>A0AAD5QD71</accession>
<comment type="subcellular location">
    <subcellularLocation>
        <location evidence="2">Chromosome</location>
        <location evidence="2">Telomere</location>
    </subcellularLocation>
    <subcellularLocation>
        <location evidence="1">Nucleus</location>
    </subcellularLocation>
</comment>
<dbReference type="PROSITE" id="PS50172">
    <property type="entry name" value="BRCT"/>
    <property type="match status" value="1"/>
</dbReference>
<feature type="compositionally biased region" description="Basic and acidic residues" evidence="7">
    <location>
        <begin position="386"/>
        <end position="403"/>
    </location>
</feature>
<organism evidence="9 10">
    <name type="scientific">Pythium insidiosum</name>
    <name type="common">Pythiosis disease agent</name>
    <dbReference type="NCBI Taxonomy" id="114742"/>
    <lineage>
        <taxon>Eukaryota</taxon>
        <taxon>Sar</taxon>
        <taxon>Stramenopiles</taxon>
        <taxon>Oomycota</taxon>
        <taxon>Peronosporomycetes</taxon>
        <taxon>Pythiales</taxon>
        <taxon>Pythiaceae</taxon>
        <taxon>Pythium</taxon>
    </lineage>
</organism>
<evidence type="ECO:0000256" key="2">
    <source>
        <dbReference type="ARBA" id="ARBA00004574"/>
    </source>
</evidence>
<dbReference type="GO" id="GO:0070187">
    <property type="term" value="C:shelterin complex"/>
    <property type="evidence" value="ECO:0007669"/>
    <property type="project" value="TreeGrafter"/>
</dbReference>
<protein>
    <recommendedName>
        <fullName evidence="8">BRCT domain-containing protein</fullName>
    </recommendedName>
</protein>
<feature type="compositionally biased region" description="Low complexity" evidence="7">
    <location>
        <begin position="173"/>
        <end position="200"/>
    </location>
</feature>
<dbReference type="SUPFAM" id="SSF52113">
    <property type="entry name" value="BRCT domain"/>
    <property type="match status" value="1"/>
</dbReference>
<evidence type="ECO:0000256" key="4">
    <source>
        <dbReference type="ARBA" id="ARBA00022454"/>
    </source>
</evidence>
<dbReference type="Pfam" id="PF16589">
    <property type="entry name" value="BRCT_2"/>
    <property type="match status" value="1"/>
</dbReference>
<reference evidence="9" key="1">
    <citation type="submission" date="2021-12" db="EMBL/GenBank/DDBJ databases">
        <title>Prjna785345.</title>
        <authorList>
            <person name="Rujirawat T."/>
            <person name="Krajaejun T."/>
        </authorList>
    </citation>
    <scope>NUCLEOTIDE SEQUENCE</scope>
    <source>
        <strain evidence="9">Pi057C3</strain>
    </source>
</reference>
<feature type="compositionally biased region" description="Polar residues" evidence="7">
    <location>
        <begin position="426"/>
        <end position="438"/>
    </location>
</feature>
<proteinExistence type="inferred from homology"/>
<dbReference type="InterPro" id="IPR001357">
    <property type="entry name" value="BRCT_dom"/>
</dbReference>
<dbReference type="Proteomes" id="UP001209570">
    <property type="component" value="Unassembled WGS sequence"/>
</dbReference>
<evidence type="ECO:0000256" key="7">
    <source>
        <dbReference type="SAM" id="MobiDB-lite"/>
    </source>
</evidence>
<sequence>MSADRLFAGHKFYLARTLSADRRATLRELIVKLGGQVVEQLTSGCVEIVEREQLRPGQDWVAADYITDTAARGTMPSLVEYMAPMEVLPMHPGLRRQKYTPDDDACMLRFIKDKYPMYYSHTSVPARVWREAASQQVTTHSAQSMHERWRKKLVKLPARQRQEILGLPAATNTQAEETAPPQTAPVAPTAAVASEPSSPERVIIKVEPRSAKRRQGSPARSSSSTSRVHEAPVDGNEEIEGRGRKRVKKTTASTNLTSVGTPPRRQRAGKAAASPAVSTPPLATERRQQTARSTPPRHSSSPATRRAIRATTSTAKATTASPPSLAKTLFTSPSHATNAQGKATTPAANRPEKSPPRPPRKESDPEEDAPAGDSFTSYWEQAVTDPRQREDLQRFFDARKETDSSTTTAAPDPQPPTAARARTHSESLATPSRSPRPSQQRDEQLSTTSTPARRRQSDPGLAALINRISSPMVPTPTRGDKSSVVPKTATLPQMNHAIARLQAATGHSEHAVCSALFWASGVPRVALDFLRGRHDPTARSQIWSQRDDQILADLVRPDVTLQEIAQAKERGAFRLMSTERHVEDIQRRIQFLL</sequence>
<feature type="compositionally biased region" description="Polar residues" evidence="7">
    <location>
        <begin position="250"/>
        <end position="260"/>
    </location>
</feature>
<dbReference type="InterPro" id="IPR039595">
    <property type="entry name" value="TE2IP/Rap1"/>
</dbReference>
<evidence type="ECO:0000313" key="9">
    <source>
        <dbReference type="EMBL" id="KAJ0410183.1"/>
    </source>
</evidence>
<evidence type="ECO:0000256" key="5">
    <source>
        <dbReference type="ARBA" id="ARBA00022895"/>
    </source>
</evidence>